<reference evidence="7 8" key="1">
    <citation type="submission" date="2017-12" db="EMBL/GenBank/DDBJ databases">
        <title>Hemimetabolous genomes reveal molecular basis of termite eusociality.</title>
        <authorList>
            <person name="Harrison M.C."/>
            <person name="Jongepier E."/>
            <person name="Robertson H.M."/>
            <person name="Arning N."/>
            <person name="Bitard-Feildel T."/>
            <person name="Chao H."/>
            <person name="Childers C.P."/>
            <person name="Dinh H."/>
            <person name="Doddapaneni H."/>
            <person name="Dugan S."/>
            <person name="Gowin J."/>
            <person name="Greiner C."/>
            <person name="Han Y."/>
            <person name="Hu H."/>
            <person name="Hughes D.S.T."/>
            <person name="Huylmans A.-K."/>
            <person name="Kemena C."/>
            <person name="Kremer L.P.M."/>
            <person name="Lee S.L."/>
            <person name="Lopez-Ezquerra A."/>
            <person name="Mallet L."/>
            <person name="Monroy-Kuhn J.M."/>
            <person name="Moser A."/>
            <person name="Murali S.C."/>
            <person name="Muzny D.M."/>
            <person name="Otani S."/>
            <person name="Piulachs M.-D."/>
            <person name="Poelchau M."/>
            <person name="Qu J."/>
            <person name="Schaub F."/>
            <person name="Wada-Katsumata A."/>
            <person name="Worley K.C."/>
            <person name="Xie Q."/>
            <person name="Ylla G."/>
            <person name="Poulsen M."/>
            <person name="Gibbs R.A."/>
            <person name="Schal C."/>
            <person name="Richards S."/>
            <person name="Belles X."/>
            <person name="Korb J."/>
            <person name="Bornberg-Bauer E."/>
        </authorList>
    </citation>
    <scope>NUCLEOTIDE SEQUENCE [LARGE SCALE GENOMIC DNA]</scope>
    <source>
        <tissue evidence="7">Whole body</tissue>
    </source>
</reference>
<dbReference type="OrthoDB" id="6625921at2759"/>
<gene>
    <name evidence="7" type="ORF">B7P43_G16804</name>
</gene>
<dbReference type="GO" id="GO:0007165">
    <property type="term" value="P:signal transduction"/>
    <property type="evidence" value="ECO:0007669"/>
    <property type="project" value="UniProtKB-KW"/>
</dbReference>
<proteinExistence type="inferred from homology"/>
<dbReference type="AlphaFoldDB" id="A0A2J7Q5C0"/>
<keyword evidence="4 6" id="KW-1133">Transmembrane helix</keyword>
<keyword evidence="3 6" id="KW-0812">Transmembrane</keyword>
<evidence type="ECO:0000256" key="2">
    <source>
        <dbReference type="ARBA" id="ARBA00022475"/>
    </source>
</evidence>
<comment type="similarity">
    <text evidence="6">Belongs to the insect chemoreceptor superfamily. Gustatory receptor (GR) family.</text>
</comment>
<accession>A0A2J7Q5C0</accession>
<feature type="transmembrane region" description="Helical" evidence="6">
    <location>
        <begin position="236"/>
        <end position="254"/>
    </location>
</feature>
<dbReference type="STRING" id="105785.A0A2J7Q5C0"/>
<keyword evidence="5 6" id="KW-0472">Membrane</keyword>
<keyword evidence="2 6" id="KW-1003">Cell membrane</keyword>
<evidence type="ECO:0000256" key="6">
    <source>
        <dbReference type="RuleBase" id="RU363108"/>
    </source>
</evidence>
<sequence length="446" mass="49779">MKHRNHKQRPRFALKWRRHGGRVSAGTDAGTFLAHKPMSTVDSLSYGMKPTSYEFSRSDVSQFCGHSPHGYALNPYYDSLKPLLLVMRAMGVLPLTSEAGGAVVFSWMSLAMLYSACLYWLLCLGVWFTNENRMQAIREANGRFEDSVDAYMLFVYLVPLVHLPFTHWREAAKVARYLNDWSTFQSHYRQVTGANLVLPLKRRCLTAVLLTLSLSHISILASCGFVIAVKNIPDEILYSYLVSLMNVSGVYWYFTFTALSRSAVALEESLSKTLDKSPMWATVLAQYRLLWLDLSHLATQTGAASCYTCGCYLVHQFLMVATSAYATLSDAIAGNFDSRLLSICATFSASMILAICEGANNVFLKANVAFQKKLLRLQTATYNKETNLQVSTFLQTISAEPPVISLGGYVRINRELLVAVSTHALASLRSHAVSVCSERQAEFCTY</sequence>
<feature type="transmembrane region" description="Helical" evidence="6">
    <location>
        <begin position="111"/>
        <end position="129"/>
    </location>
</feature>
<comment type="caution">
    <text evidence="6">Lacks conserved residue(s) required for the propagation of feature annotation.</text>
</comment>
<feature type="transmembrane region" description="Helical" evidence="6">
    <location>
        <begin position="205"/>
        <end position="229"/>
    </location>
</feature>
<keyword evidence="6" id="KW-0807">Transducer</keyword>
<dbReference type="InterPro" id="IPR013604">
    <property type="entry name" value="7TM_chemorcpt"/>
</dbReference>
<evidence type="ECO:0000256" key="3">
    <source>
        <dbReference type="ARBA" id="ARBA00022692"/>
    </source>
</evidence>
<evidence type="ECO:0000256" key="5">
    <source>
        <dbReference type="ARBA" id="ARBA00023136"/>
    </source>
</evidence>
<evidence type="ECO:0000256" key="4">
    <source>
        <dbReference type="ARBA" id="ARBA00022989"/>
    </source>
</evidence>
<evidence type="ECO:0000256" key="1">
    <source>
        <dbReference type="ARBA" id="ARBA00004651"/>
    </source>
</evidence>
<comment type="function">
    <text evidence="6">Gustatory receptor which mediates acceptance or avoidance behavior, depending on its substrates.</text>
</comment>
<name>A0A2J7Q5C0_9NEOP</name>
<comment type="caution">
    <text evidence="7">The sequence shown here is derived from an EMBL/GenBank/DDBJ whole genome shotgun (WGS) entry which is preliminary data.</text>
</comment>
<feature type="transmembrane region" description="Helical" evidence="6">
    <location>
        <begin position="150"/>
        <end position="168"/>
    </location>
</feature>
<evidence type="ECO:0000313" key="8">
    <source>
        <dbReference type="Proteomes" id="UP000235965"/>
    </source>
</evidence>
<dbReference type="InParanoid" id="A0A2J7Q5C0"/>
<dbReference type="GO" id="GO:0005886">
    <property type="term" value="C:plasma membrane"/>
    <property type="evidence" value="ECO:0007669"/>
    <property type="project" value="UniProtKB-SubCell"/>
</dbReference>
<dbReference type="EMBL" id="NEVH01017576">
    <property type="protein sequence ID" value="PNF23783.1"/>
    <property type="molecule type" value="Genomic_DNA"/>
</dbReference>
<keyword evidence="6" id="KW-0675">Receptor</keyword>
<feature type="transmembrane region" description="Helical" evidence="6">
    <location>
        <begin position="83"/>
        <end position="105"/>
    </location>
</feature>
<dbReference type="GO" id="GO:0050909">
    <property type="term" value="P:sensory perception of taste"/>
    <property type="evidence" value="ECO:0007669"/>
    <property type="project" value="InterPro"/>
</dbReference>
<evidence type="ECO:0000313" key="7">
    <source>
        <dbReference type="EMBL" id="PNF23783.1"/>
    </source>
</evidence>
<dbReference type="Proteomes" id="UP000235965">
    <property type="component" value="Unassembled WGS sequence"/>
</dbReference>
<protein>
    <recommendedName>
        <fullName evidence="6">Gustatory receptor</fullName>
    </recommendedName>
</protein>
<dbReference type="Pfam" id="PF08395">
    <property type="entry name" value="7tm_7"/>
    <property type="match status" value="1"/>
</dbReference>
<organism evidence="7 8">
    <name type="scientific">Cryptotermes secundus</name>
    <dbReference type="NCBI Taxonomy" id="105785"/>
    <lineage>
        <taxon>Eukaryota</taxon>
        <taxon>Metazoa</taxon>
        <taxon>Ecdysozoa</taxon>
        <taxon>Arthropoda</taxon>
        <taxon>Hexapoda</taxon>
        <taxon>Insecta</taxon>
        <taxon>Pterygota</taxon>
        <taxon>Neoptera</taxon>
        <taxon>Polyneoptera</taxon>
        <taxon>Dictyoptera</taxon>
        <taxon>Blattodea</taxon>
        <taxon>Blattoidea</taxon>
        <taxon>Termitoidae</taxon>
        <taxon>Kalotermitidae</taxon>
        <taxon>Cryptotermitinae</taxon>
        <taxon>Cryptotermes</taxon>
    </lineage>
</organism>
<comment type="subcellular location">
    <subcellularLocation>
        <location evidence="1 6">Cell membrane</location>
        <topology evidence="1 6">Multi-pass membrane protein</topology>
    </subcellularLocation>
</comment>
<keyword evidence="8" id="KW-1185">Reference proteome</keyword>